<protein>
    <submittedName>
        <fullName evidence="2">Uncharacterized protein</fullName>
    </submittedName>
</protein>
<name>A0A947GC27_9HYPH</name>
<feature type="region of interest" description="Disordered" evidence="1">
    <location>
        <begin position="376"/>
        <end position="404"/>
    </location>
</feature>
<dbReference type="RefSeq" id="WP_261967385.1">
    <property type="nucleotide sequence ID" value="NZ_JAHHZF010000002.1"/>
</dbReference>
<comment type="caution">
    <text evidence="2">The sequence shown here is derived from an EMBL/GenBank/DDBJ whole genome shotgun (WGS) entry which is preliminary data.</text>
</comment>
<evidence type="ECO:0000256" key="1">
    <source>
        <dbReference type="SAM" id="MobiDB-lite"/>
    </source>
</evidence>
<evidence type="ECO:0000313" key="3">
    <source>
        <dbReference type="Proteomes" id="UP000766595"/>
    </source>
</evidence>
<organism evidence="2 3">
    <name type="scientific">Prosthecodimorpha staleyi</name>
    <dbReference type="NCBI Taxonomy" id="2840188"/>
    <lineage>
        <taxon>Bacteria</taxon>
        <taxon>Pseudomonadati</taxon>
        <taxon>Pseudomonadota</taxon>
        <taxon>Alphaproteobacteria</taxon>
        <taxon>Hyphomicrobiales</taxon>
        <taxon>Ancalomicrobiaceae</taxon>
        <taxon>Prosthecodimorpha</taxon>
    </lineage>
</organism>
<proteinExistence type="predicted"/>
<gene>
    <name evidence="2" type="ORF">KL771_04655</name>
</gene>
<evidence type="ECO:0000313" key="2">
    <source>
        <dbReference type="EMBL" id="MBT9288726.1"/>
    </source>
</evidence>
<reference evidence="2 3" key="1">
    <citation type="submission" date="2021-06" db="EMBL/GenBank/DDBJ databases">
        <authorList>
            <person name="Grouzdev D.S."/>
            <person name="Koziaeva V."/>
        </authorList>
    </citation>
    <scope>NUCLEOTIDE SEQUENCE [LARGE SCALE GENOMIC DNA]</scope>
    <source>
        <strain evidence="2 3">22</strain>
    </source>
</reference>
<keyword evidence="3" id="KW-1185">Reference proteome</keyword>
<sequence>MITLERILSMVEQIGQTTTAITVAKNLVTENELKLIPPPAQTFDAPEALPPEAADPYRARPALSPALTLAGLSSPTATSPAANADSGPAALAPWAGVDTAEAGDAPAPATFASVPGQTATGPISASILATSLAARALRPDDGMVSEAGEAARTADAARGLTTRELIDRALEETLNLIGGDRETLADRTAAAAAQTRRLGGTDGSATAVRAAAASTDTEGVTAQGTERSARGAPSTEGRTAGLAAAGLPLADPATLAAAAADGRAGTIIDSMILNAAMIPGWPRPRPLTGALPEDEAVRSRRAAAGPAADGAEEPSLVGEALLLSYLAALGVGEAMLARIRTLLVDENRRRNFLLFLARILKALKSIMASLKEELKRMREEQEEPPEPDPGTDMLPRGRRRRLQL</sequence>
<dbReference type="Proteomes" id="UP000766595">
    <property type="component" value="Unassembled WGS sequence"/>
</dbReference>
<dbReference type="AlphaFoldDB" id="A0A947GC27"/>
<dbReference type="EMBL" id="JAHHZF010000002">
    <property type="protein sequence ID" value="MBT9288726.1"/>
    <property type="molecule type" value="Genomic_DNA"/>
</dbReference>
<accession>A0A947GC27</accession>
<feature type="region of interest" description="Disordered" evidence="1">
    <location>
        <begin position="212"/>
        <end position="238"/>
    </location>
</feature>